<reference evidence="1" key="1">
    <citation type="submission" date="2022-10" db="EMBL/GenBank/DDBJ databases">
        <title>Characterization and whole genome sequencing of a new Roseateles species, isolated from fresh water.</title>
        <authorList>
            <person name="Guliayeva D.Y."/>
            <person name="Akhremchuk A.E."/>
            <person name="Sikolenko M.A."/>
            <person name="Valentovich L.N."/>
            <person name="Sidarenka A.V."/>
        </authorList>
    </citation>
    <scope>NUCLEOTIDE SEQUENCE</scope>
    <source>
        <strain evidence="1">BIM B-1768</strain>
    </source>
</reference>
<name>A0ABY6B949_9BURK</name>
<sequence length="93" mass="10551">MSKKCSGSFSMLFGGARWNAEVAEQEAVHVVQKACWPVNMAEGLDHEANPLYQGWAEMQRWGLSEDLLLTLRVKSHPRLDQPELWIDVKAMPV</sequence>
<dbReference type="RefSeq" id="WP_261759923.1">
    <property type="nucleotide sequence ID" value="NZ_CP104562.2"/>
</dbReference>
<dbReference type="EMBL" id="CP104562">
    <property type="protein sequence ID" value="UXH80105.1"/>
    <property type="molecule type" value="Genomic_DNA"/>
</dbReference>
<accession>A0ABY6B949</accession>
<gene>
    <name evidence="1" type="ORF">N4261_09570</name>
</gene>
<organism evidence="1 2">
    <name type="scientific">Roseateles amylovorans</name>
    <dbReference type="NCBI Taxonomy" id="2978473"/>
    <lineage>
        <taxon>Bacteria</taxon>
        <taxon>Pseudomonadati</taxon>
        <taxon>Pseudomonadota</taxon>
        <taxon>Betaproteobacteria</taxon>
        <taxon>Burkholderiales</taxon>
        <taxon>Sphaerotilaceae</taxon>
        <taxon>Roseateles</taxon>
    </lineage>
</organism>
<dbReference type="Proteomes" id="UP001064933">
    <property type="component" value="Chromosome"/>
</dbReference>
<proteinExistence type="predicted"/>
<evidence type="ECO:0000313" key="2">
    <source>
        <dbReference type="Proteomes" id="UP001064933"/>
    </source>
</evidence>
<evidence type="ECO:0000313" key="1">
    <source>
        <dbReference type="EMBL" id="UXH80105.1"/>
    </source>
</evidence>
<keyword evidence="2" id="KW-1185">Reference proteome</keyword>
<protein>
    <submittedName>
        <fullName evidence="1">Uncharacterized protein</fullName>
    </submittedName>
</protein>